<accession>A0ABU7GPK7</accession>
<name>A0ABU7GPK7_9PSED</name>
<gene>
    <name evidence="1" type="ORF">V0R55_11870</name>
</gene>
<proteinExistence type="predicted"/>
<dbReference type="RefSeq" id="WP_160291132.1">
    <property type="nucleotide sequence ID" value="NZ_CATKPM010000009.1"/>
</dbReference>
<comment type="caution">
    <text evidence="1">The sequence shown here is derived from an EMBL/GenBank/DDBJ whole genome shotgun (WGS) entry which is preliminary data.</text>
</comment>
<protein>
    <recommendedName>
        <fullName evidence="3">Immunity protein 8</fullName>
    </recommendedName>
</protein>
<dbReference type="GeneID" id="93678103"/>
<dbReference type="Proteomes" id="UP001329505">
    <property type="component" value="Unassembled WGS sequence"/>
</dbReference>
<organism evidence="1 2">
    <name type="scientific">Pseudomonas soli</name>
    <dbReference type="NCBI Taxonomy" id="1306993"/>
    <lineage>
        <taxon>Bacteria</taxon>
        <taxon>Pseudomonadati</taxon>
        <taxon>Pseudomonadota</taxon>
        <taxon>Gammaproteobacteria</taxon>
        <taxon>Pseudomonadales</taxon>
        <taxon>Pseudomonadaceae</taxon>
        <taxon>Pseudomonas</taxon>
    </lineage>
</organism>
<evidence type="ECO:0000313" key="2">
    <source>
        <dbReference type="Proteomes" id="UP001329505"/>
    </source>
</evidence>
<sequence>MILTICFEQDLISQRLLELRYLPCLCRVSETFEIEFFDPLPVVSGTVTEWDRTALEQRVIPGTGGEYSHYALSEISLAPLEGERYLIVDLKMFHRYFGWCEVLKDGAYVTPGNFWDEE</sequence>
<reference evidence="1 2" key="1">
    <citation type="submission" date="2024-01" db="EMBL/GenBank/DDBJ databases">
        <title>Unpublished Manusciprt.</title>
        <authorList>
            <person name="Duman M."/>
            <person name="Valdes E.G."/>
            <person name="Ajmi N."/>
            <person name="Altun S."/>
            <person name="Saticioglu I.B."/>
        </authorList>
    </citation>
    <scope>NUCLEOTIDE SEQUENCE [LARGE SCALE GENOMIC DNA]</scope>
    <source>
        <strain evidence="1 2">139P</strain>
    </source>
</reference>
<dbReference type="EMBL" id="JAZDQQ010000008">
    <property type="protein sequence ID" value="MEE1880862.1"/>
    <property type="molecule type" value="Genomic_DNA"/>
</dbReference>
<keyword evidence="2" id="KW-1185">Reference proteome</keyword>
<evidence type="ECO:0000313" key="1">
    <source>
        <dbReference type="EMBL" id="MEE1880862.1"/>
    </source>
</evidence>
<evidence type="ECO:0008006" key="3">
    <source>
        <dbReference type="Google" id="ProtNLM"/>
    </source>
</evidence>